<comment type="subcellular location">
    <subcellularLocation>
        <location evidence="10">Chromosome</location>
        <location evidence="10">Centromere</location>
        <location evidence="10">Kinetochore</location>
    </subcellularLocation>
    <subcellularLocation>
        <location evidence="10">Nucleus</location>
    </subcellularLocation>
</comment>
<organism evidence="14 15">
    <name type="scientific">Lactarius akahatsu</name>
    <dbReference type="NCBI Taxonomy" id="416441"/>
    <lineage>
        <taxon>Eukaryota</taxon>
        <taxon>Fungi</taxon>
        <taxon>Dikarya</taxon>
        <taxon>Basidiomycota</taxon>
        <taxon>Agaricomycotina</taxon>
        <taxon>Agaricomycetes</taxon>
        <taxon>Russulales</taxon>
        <taxon>Russulaceae</taxon>
        <taxon>Lactarius</taxon>
    </lineage>
</organism>
<feature type="compositionally biased region" description="Polar residues" evidence="12">
    <location>
        <begin position="83"/>
        <end position="97"/>
    </location>
</feature>
<dbReference type="Pfam" id="PF03801">
    <property type="entry name" value="Ndc80_HEC"/>
    <property type="match status" value="1"/>
</dbReference>
<feature type="coiled-coil region" evidence="11">
    <location>
        <begin position="362"/>
        <end position="434"/>
    </location>
</feature>
<dbReference type="AlphaFoldDB" id="A0AAD4QIF3"/>
<evidence type="ECO:0000256" key="1">
    <source>
        <dbReference type="ARBA" id="ARBA00007050"/>
    </source>
</evidence>
<evidence type="ECO:0000259" key="13">
    <source>
        <dbReference type="Pfam" id="PF03801"/>
    </source>
</evidence>
<proteinExistence type="inferred from homology"/>
<dbReference type="Proteomes" id="UP001201163">
    <property type="component" value="Unassembled WGS sequence"/>
</dbReference>
<name>A0AAD4QIF3_9AGAM</name>
<keyword evidence="2 10" id="KW-0158">Chromosome</keyword>
<reference evidence="14" key="1">
    <citation type="submission" date="2022-01" db="EMBL/GenBank/DDBJ databases">
        <title>Comparative genomics reveals a dynamic genome evolution in the ectomycorrhizal milk-cap (Lactarius) mushrooms.</title>
        <authorList>
            <consortium name="DOE Joint Genome Institute"/>
            <person name="Lebreton A."/>
            <person name="Tang N."/>
            <person name="Kuo A."/>
            <person name="LaButti K."/>
            <person name="Drula E."/>
            <person name="Barry K."/>
            <person name="Clum A."/>
            <person name="Lipzen A."/>
            <person name="Mousain D."/>
            <person name="Ng V."/>
            <person name="Wang R."/>
            <person name="Wang X."/>
            <person name="Dai Y."/>
            <person name="Henrissat B."/>
            <person name="Grigoriev I.V."/>
            <person name="Guerin-Laguette A."/>
            <person name="Yu F."/>
            <person name="Martin F.M."/>
        </authorList>
    </citation>
    <scope>NUCLEOTIDE SEQUENCE</scope>
    <source>
        <strain evidence="14">QP</strain>
    </source>
</reference>
<feature type="coiled-coil region" evidence="11">
    <location>
        <begin position="296"/>
        <end position="323"/>
    </location>
</feature>
<evidence type="ECO:0000256" key="6">
    <source>
        <dbReference type="ARBA" id="ARBA00023054"/>
    </source>
</evidence>
<keyword evidence="15" id="KW-1185">Reference proteome</keyword>
<sequence length="658" mass="74579">MSESTRRSMLFPPQDNGRSGLPMPMPSSAVKNHTLNFTHNKRLSVAGPASRGAYPPATLTVPSTHPTPSLNRSQNLDPLLASASKNGQTPLKSSTRRGSLWASGVGAPPPVTAQVLKDTRPLRDRQYQTKMRQDIVSWLGGTEYDISIQTLTNMTGKDYRNVFQFLLSMLDPGYSFDPQVRFEEEFVSALKCVQYPFVGQVDPKWLAAPASMHSWPSLLGVLHWLVCMCKGRLAYMDSGHPTLQYSEIIPEKFDHPDHHSALAFDYFTEAYEIFCTGSDVFVDQQLKLEERYAKKDEQTEVELEELRVELAKVKAKYDKLQSSPAPIDKRLSDNQCMKRDFEKFQECIHNWEGRKKTLISHIANLKIDITQQSSNLEQLEAEQERLSEVVKEQNISPDEVVRMNTEHEQLAQGIDELKAKIAETQKDVHSLEVAVANHGAAAEEAVDAYTTLLSDLGLFPPLPRPFQDIDLRMVLNTAASQPENLLKGLDIRHVIRPTLNDILEAKRDERIAVNNQRIQMDHEFDELISECEKLEDEINETEKTVMVLDEQAEDLRETAQREALVNNAEIKRLERNLTLARTAALSGGAGVESQLQTLQIAYREQMQKIARLQEETVRAIVKNSTEIAMFKEMTSQQLKDLRDFATRTYREPVSTMTK</sequence>
<keyword evidence="6 11" id="KW-0175">Coiled coil</keyword>
<evidence type="ECO:0000256" key="8">
    <source>
        <dbReference type="ARBA" id="ARBA00023306"/>
    </source>
</evidence>
<evidence type="ECO:0000313" key="14">
    <source>
        <dbReference type="EMBL" id="KAH9001736.1"/>
    </source>
</evidence>
<evidence type="ECO:0000256" key="11">
    <source>
        <dbReference type="SAM" id="Coils"/>
    </source>
</evidence>
<evidence type="ECO:0000313" key="15">
    <source>
        <dbReference type="Proteomes" id="UP001201163"/>
    </source>
</evidence>
<feature type="domain" description="Kinetochore protein Ndc80 CH" evidence="13">
    <location>
        <begin position="111"/>
        <end position="229"/>
    </location>
</feature>
<protein>
    <recommendedName>
        <fullName evidence="10">Kinetochore protein NDC80</fullName>
    </recommendedName>
</protein>
<evidence type="ECO:0000256" key="9">
    <source>
        <dbReference type="ARBA" id="ARBA00023328"/>
    </source>
</evidence>
<gene>
    <name evidence="14" type="ORF">EDB92DRAFT_1789144</name>
</gene>
<dbReference type="GO" id="GO:0005634">
    <property type="term" value="C:nucleus"/>
    <property type="evidence" value="ECO:0007669"/>
    <property type="project" value="UniProtKB-SubCell"/>
</dbReference>
<dbReference type="GO" id="GO:0051301">
    <property type="term" value="P:cell division"/>
    <property type="evidence" value="ECO:0007669"/>
    <property type="project" value="UniProtKB-UniRule"/>
</dbReference>
<feature type="region of interest" description="Disordered" evidence="12">
    <location>
        <begin position="1"/>
        <end position="26"/>
    </location>
</feature>
<keyword evidence="5 10" id="KW-0995">Kinetochore</keyword>
<comment type="subunit">
    <text evidence="10">Component of the NDC80 complex.</text>
</comment>
<dbReference type="GO" id="GO:0051315">
    <property type="term" value="P:attachment of mitotic spindle microtubules to kinetochore"/>
    <property type="evidence" value="ECO:0007669"/>
    <property type="project" value="UniProtKB-UniRule"/>
</dbReference>
<evidence type="ECO:0000256" key="4">
    <source>
        <dbReference type="ARBA" id="ARBA00022776"/>
    </source>
</evidence>
<dbReference type="PANTHER" id="PTHR10643:SF2">
    <property type="entry name" value="KINETOCHORE PROTEIN NDC80 HOMOLOG"/>
    <property type="match status" value="1"/>
</dbReference>
<comment type="similarity">
    <text evidence="1 10">Belongs to the NDC80/HEC1 family.</text>
</comment>
<keyword evidence="4 10" id="KW-0498">Mitosis</keyword>
<comment type="caution">
    <text evidence="14">The sequence shown here is derived from an EMBL/GenBank/DDBJ whole genome shotgun (WGS) entry which is preliminary data.</text>
</comment>
<comment type="function">
    <text evidence="10">Acts as a component of the essential kinetochore-associated NDC80 complex, which is required for chromosome segregation and spindle checkpoint activity.</text>
</comment>
<keyword evidence="8 10" id="KW-0131">Cell cycle</keyword>
<evidence type="ECO:0000256" key="12">
    <source>
        <dbReference type="SAM" id="MobiDB-lite"/>
    </source>
</evidence>
<keyword evidence="9 10" id="KW-0137">Centromere</keyword>
<dbReference type="Gene3D" id="1.10.418.30">
    <property type="entry name" value="Ncd80 complex, Ncd80 subunit"/>
    <property type="match status" value="1"/>
</dbReference>
<accession>A0AAD4QIF3</accession>
<dbReference type="Gene3D" id="6.10.250.1950">
    <property type="match status" value="1"/>
</dbReference>
<evidence type="ECO:0000256" key="2">
    <source>
        <dbReference type="ARBA" id="ARBA00022454"/>
    </source>
</evidence>
<dbReference type="EMBL" id="JAKELL010000001">
    <property type="protein sequence ID" value="KAH9001736.1"/>
    <property type="molecule type" value="Genomic_DNA"/>
</dbReference>
<evidence type="ECO:0000256" key="7">
    <source>
        <dbReference type="ARBA" id="ARBA00023242"/>
    </source>
</evidence>
<dbReference type="InterPro" id="IPR038273">
    <property type="entry name" value="Ndc80_sf"/>
</dbReference>
<dbReference type="InterPro" id="IPR005550">
    <property type="entry name" value="Kinetochore_Ndc80"/>
</dbReference>
<dbReference type="PANTHER" id="PTHR10643">
    <property type="entry name" value="KINETOCHORE PROTEIN NDC80"/>
    <property type="match status" value="1"/>
</dbReference>
<feature type="coiled-coil region" evidence="11">
    <location>
        <begin position="517"/>
        <end position="615"/>
    </location>
</feature>
<feature type="region of interest" description="Disordered" evidence="12">
    <location>
        <begin position="46"/>
        <end position="106"/>
    </location>
</feature>
<evidence type="ECO:0000256" key="3">
    <source>
        <dbReference type="ARBA" id="ARBA00022618"/>
    </source>
</evidence>
<dbReference type="GO" id="GO:0031262">
    <property type="term" value="C:Ndc80 complex"/>
    <property type="evidence" value="ECO:0007669"/>
    <property type="project" value="UniProtKB-UniRule"/>
</dbReference>
<keyword evidence="7 10" id="KW-0539">Nucleus</keyword>
<feature type="compositionally biased region" description="Polar residues" evidence="12">
    <location>
        <begin position="60"/>
        <end position="76"/>
    </location>
</feature>
<dbReference type="InterPro" id="IPR055260">
    <property type="entry name" value="Ndc80_CH"/>
</dbReference>
<evidence type="ECO:0000256" key="5">
    <source>
        <dbReference type="ARBA" id="ARBA00022838"/>
    </source>
</evidence>
<keyword evidence="3 10" id="KW-0132">Cell division</keyword>
<evidence type="ECO:0000256" key="10">
    <source>
        <dbReference type="RuleBase" id="RU368072"/>
    </source>
</evidence>